<evidence type="ECO:0000313" key="3">
    <source>
        <dbReference type="Proteomes" id="UP000318453"/>
    </source>
</evidence>
<proteinExistence type="predicted"/>
<gene>
    <name evidence="2" type="ORF">FRE64_10890</name>
</gene>
<dbReference type="NCBIfam" id="NF033591">
    <property type="entry name" value="transpos_IS4_2"/>
    <property type="match status" value="1"/>
</dbReference>
<evidence type="ECO:0000259" key="1">
    <source>
        <dbReference type="Pfam" id="PF01609"/>
    </source>
</evidence>
<feature type="domain" description="Transposase IS4-like" evidence="1">
    <location>
        <begin position="20"/>
        <end position="175"/>
    </location>
</feature>
<dbReference type="InterPro" id="IPR002559">
    <property type="entry name" value="Transposase_11"/>
</dbReference>
<reference evidence="2" key="1">
    <citation type="submission" date="2019-08" db="EMBL/GenBank/DDBJ databases">
        <title>Carotenoids and Carotenoid Binding Proteins in the Halophilic Cyanobacterium Euhalothece sp. ZM00.</title>
        <authorList>
            <person name="Cho S.M."/>
            <person name="Song J.Y."/>
            <person name="Park Y.-I."/>
        </authorList>
    </citation>
    <scope>NUCLEOTIDE SEQUENCE [LARGE SCALE GENOMIC DNA]</scope>
    <source>
        <strain evidence="2">Z-M001</strain>
    </source>
</reference>
<dbReference type="AlphaFoldDB" id="A0A5B8NN75"/>
<accession>A0A5B8NN75</accession>
<dbReference type="GO" id="GO:0003677">
    <property type="term" value="F:DNA binding"/>
    <property type="evidence" value="ECO:0007669"/>
    <property type="project" value="InterPro"/>
</dbReference>
<dbReference type="GO" id="GO:0006313">
    <property type="term" value="P:DNA transposition"/>
    <property type="evidence" value="ECO:0007669"/>
    <property type="project" value="InterPro"/>
</dbReference>
<keyword evidence="3" id="KW-1185">Reference proteome</keyword>
<dbReference type="Pfam" id="PF01609">
    <property type="entry name" value="DDE_Tnp_1"/>
    <property type="match status" value="1"/>
</dbReference>
<dbReference type="InterPro" id="IPR047658">
    <property type="entry name" value="IS4-like_transpos"/>
</dbReference>
<evidence type="ECO:0000313" key="2">
    <source>
        <dbReference type="EMBL" id="QDZ40417.1"/>
    </source>
</evidence>
<dbReference type="OrthoDB" id="1091931at2"/>
<dbReference type="InterPro" id="IPR012337">
    <property type="entry name" value="RNaseH-like_sf"/>
</dbReference>
<organism evidence="2 3">
    <name type="scientific">Euhalothece natronophila Z-M001</name>
    <dbReference type="NCBI Taxonomy" id="522448"/>
    <lineage>
        <taxon>Bacteria</taxon>
        <taxon>Bacillati</taxon>
        <taxon>Cyanobacteriota</taxon>
        <taxon>Cyanophyceae</taxon>
        <taxon>Oscillatoriophycideae</taxon>
        <taxon>Chroococcales</taxon>
        <taxon>Halothecacae</taxon>
        <taxon>Halothece cluster</taxon>
        <taxon>Euhalothece</taxon>
    </lineage>
</organism>
<dbReference type="GO" id="GO:0004803">
    <property type="term" value="F:transposase activity"/>
    <property type="evidence" value="ECO:0007669"/>
    <property type="project" value="InterPro"/>
</dbReference>
<name>A0A5B8NN75_9CHRO</name>
<dbReference type="KEGG" id="enn:FRE64_10890"/>
<dbReference type="EMBL" id="CP042326">
    <property type="protein sequence ID" value="QDZ40417.1"/>
    <property type="molecule type" value="Genomic_DNA"/>
</dbReference>
<dbReference type="Proteomes" id="UP000318453">
    <property type="component" value="Chromosome"/>
</dbReference>
<sequence length="233" mass="27191">MWTFLDKKGNSKTDERMNLLNRFEREFPEVEIAYLCGDREFIGKPWLTYLLLTPMIPFRLRIRETDLIGDGGKQLSAKTVFAHLRPGQKEILNSRRWVWGRLVYVSALRLEDGELLILISPDSAEAAISDYANRWGIETLFGMFKTRGFCLESTHFTDSERLSKLLALMALAMCWAIKVGEWLHSHTPLKVKKHGRREKSLFRYGLDYLRSVVNDLDIKHRQFLECLQFLSCT</sequence>
<protein>
    <submittedName>
        <fullName evidence="2">IS4 family transposase</fullName>
    </submittedName>
</protein>
<dbReference type="SUPFAM" id="SSF53098">
    <property type="entry name" value="Ribonuclease H-like"/>
    <property type="match status" value="1"/>
</dbReference>